<evidence type="ECO:0000256" key="2">
    <source>
        <dbReference type="SAM" id="MobiDB-lite"/>
    </source>
</evidence>
<keyword evidence="1" id="KW-0479">Metal-binding</keyword>
<feature type="domain" description="RING-type" evidence="3">
    <location>
        <begin position="106"/>
        <end position="146"/>
    </location>
</feature>
<keyword evidence="1" id="KW-0862">Zinc</keyword>
<proteinExistence type="predicted"/>
<sequence length="160" mass="18243">MSMLVEATSGVMLMMNECAVRLRKAMTFEESPDLDVGDTSDGSHRSPRETPPQSPRNRTQEVVVEEAPVHRSRRGSKKCKYSKQEVRDIVSLLKVDASTIPEDYECAICMDDEEKRFCTMVCGHTYHYMCIKIWLRRGGDKCPLCTHPIELKECLAAKQK</sequence>
<dbReference type="GO" id="GO:0008270">
    <property type="term" value="F:zinc ion binding"/>
    <property type="evidence" value="ECO:0007669"/>
    <property type="project" value="UniProtKB-KW"/>
</dbReference>
<dbReference type="InterPro" id="IPR013083">
    <property type="entry name" value="Znf_RING/FYVE/PHD"/>
</dbReference>
<accession>A0A7S2ZL34</accession>
<dbReference type="AlphaFoldDB" id="A0A7S2ZL34"/>
<dbReference type="InterPro" id="IPR001841">
    <property type="entry name" value="Znf_RING"/>
</dbReference>
<dbReference type="PANTHER" id="PTHR16047:SF7">
    <property type="entry name" value="E3 UBIQUITIN-PROTEIN LIGASE RFWD3"/>
    <property type="match status" value="1"/>
</dbReference>
<organism evidence="4">
    <name type="scientific">Rhodosorus marinus</name>
    <dbReference type="NCBI Taxonomy" id="101924"/>
    <lineage>
        <taxon>Eukaryota</taxon>
        <taxon>Rhodophyta</taxon>
        <taxon>Stylonematophyceae</taxon>
        <taxon>Stylonematales</taxon>
        <taxon>Stylonemataceae</taxon>
        <taxon>Rhodosorus</taxon>
    </lineage>
</organism>
<dbReference type="SMART" id="SM00184">
    <property type="entry name" value="RING"/>
    <property type="match status" value="1"/>
</dbReference>
<name>A0A7S2ZL34_9RHOD</name>
<dbReference type="EMBL" id="HBHW01014146">
    <property type="protein sequence ID" value="CAE0042987.1"/>
    <property type="molecule type" value="Transcribed_RNA"/>
</dbReference>
<dbReference type="Gene3D" id="3.30.40.10">
    <property type="entry name" value="Zinc/RING finger domain, C3HC4 (zinc finger)"/>
    <property type="match status" value="1"/>
</dbReference>
<dbReference type="PANTHER" id="PTHR16047">
    <property type="entry name" value="RFWD3 PROTEIN"/>
    <property type="match status" value="1"/>
</dbReference>
<dbReference type="PROSITE" id="PS50089">
    <property type="entry name" value="ZF_RING_2"/>
    <property type="match status" value="1"/>
</dbReference>
<feature type="region of interest" description="Disordered" evidence="2">
    <location>
        <begin position="31"/>
        <end position="76"/>
    </location>
</feature>
<gene>
    <name evidence="4" type="ORF">RMAR00112_LOCUS10958</name>
    <name evidence="5" type="ORF">RMAR00112_LOCUS10959</name>
</gene>
<evidence type="ECO:0000313" key="5">
    <source>
        <dbReference type="EMBL" id="CAE0042988.1"/>
    </source>
</evidence>
<dbReference type="InterPro" id="IPR037381">
    <property type="entry name" value="RFWD3"/>
</dbReference>
<dbReference type="Pfam" id="PF13639">
    <property type="entry name" value="zf-RING_2"/>
    <property type="match status" value="1"/>
</dbReference>
<dbReference type="GO" id="GO:0016567">
    <property type="term" value="P:protein ubiquitination"/>
    <property type="evidence" value="ECO:0007669"/>
    <property type="project" value="InterPro"/>
</dbReference>
<dbReference type="GO" id="GO:0004842">
    <property type="term" value="F:ubiquitin-protein transferase activity"/>
    <property type="evidence" value="ECO:0007669"/>
    <property type="project" value="InterPro"/>
</dbReference>
<dbReference type="SUPFAM" id="SSF57850">
    <property type="entry name" value="RING/U-box"/>
    <property type="match status" value="1"/>
</dbReference>
<dbReference type="EMBL" id="HBHW01014147">
    <property type="protein sequence ID" value="CAE0042988.1"/>
    <property type="molecule type" value="Transcribed_RNA"/>
</dbReference>
<dbReference type="GO" id="GO:0005634">
    <property type="term" value="C:nucleus"/>
    <property type="evidence" value="ECO:0007669"/>
    <property type="project" value="InterPro"/>
</dbReference>
<evidence type="ECO:0000313" key="4">
    <source>
        <dbReference type="EMBL" id="CAE0042987.1"/>
    </source>
</evidence>
<keyword evidence="1" id="KW-0863">Zinc-finger</keyword>
<reference evidence="4" key="1">
    <citation type="submission" date="2021-01" db="EMBL/GenBank/DDBJ databases">
        <authorList>
            <person name="Corre E."/>
            <person name="Pelletier E."/>
            <person name="Niang G."/>
            <person name="Scheremetjew M."/>
            <person name="Finn R."/>
            <person name="Kale V."/>
            <person name="Holt S."/>
            <person name="Cochrane G."/>
            <person name="Meng A."/>
            <person name="Brown T."/>
            <person name="Cohen L."/>
        </authorList>
    </citation>
    <scope>NUCLEOTIDE SEQUENCE</scope>
    <source>
        <strain evidence="4">CCMP 769</strain>
    </source>
</reference>
<protein>
    <recommendedName>
        <fullName evidence="3">RING-type domain-containing protein</fullName>
    </recommendedName>
</protein>
<dbReference type="GO" id="GO:0036297">
    <property type="term" value="P:interstrand cross-link repair"/>
    <property type="evidence" value="ECO:0007669"/>
    <property type="project" value="InterPro"/>
</dbReference>
<evidence type="ECO:0000256" key="1">
    <source>
        <dbReference type="PROSITE-ProRule" id="PRU00175"/>
    </source>
</evidence>
<evidence type="ECO:0000259" key="3">
    <source>
        <dbReference type="PROSITE" id="PS50089"/>
    </source>
</evidence>